<keyword evidence="2" id="KW-0732">Signal</keyword>
<feature type="chain" id="PRO_5045079851" description="Secreted protein" evidence="2">
    <location>
        <begin position="31"/>
        <end position="140"/>
    </location>
</feature>
<evidence type="ECO:0000313" key="3">
    <source>
        <dbReference type="EMBL" id="GAA3245910.1"/>
    </source>
</evidence>
<reference evidence="4" key="1">
    <citation type="journal article" date="2019" name="Int. J. Syst. Evol. Microbiol.">
        <title>The Global Catalogue of Microorganisms (GCM) 10K type strain sequencing project: providing services to taxonomists for standard genome sequencing and annotation.</title>
        <authorList>
            <consortium name="The Broad Institute Genomics Platform"/>
            <consortium name="The Broad Institute Genome Sequencing Center for Infectious Disease"/>
            <person name="Wu L."/>
            <person name="Ma J."/>
        </authorList>
    </citation>
    <scope>NUCLEOTIDE SEQUENCE [LARGE SCALE GENOMIC DNA]</scope>
    <source>
        <strain evidence="4">JCM 9381</strain>
    </source>
</reference>
<dbReference type="EMBL" id="BAAAUW010000001">
    <property type="protein sequence ID" value="GAA3245910.1"/>
    <property type="molecule type" value="Genomic_DNA"/>
</dbReference>
<comment type="caution">
    <text evidence="3">The sequence shown here is derived from an EMBL/GenBank/DDBJ whole genome shotgun (WGS) entry which is preliminary data.</text>
</comment>
<evidence type="ECO:0000256" key="2">
    <source>
        <dbReference type="SAM" id="SignalP"/>
    </source>
</evidence>
<gene>
    <name evidence="3" type="ORF">GCM10010469_01400</name>
</gene>
<feature type="region of interest" description="Disordered" evidence="1">
    <location>
        <begin position="50"/>
        <end position="140"/>
    </location>
</feature>
<organism evidence="3 4">
    <name type="scientific">Streptomyces labedae</name>
    <dbReference type="NCBI Taxonomy" id="285569"/>
    <lineage>
        <taxon>Bacteria</taxon>
        <taxon>Bacillati</taxon>
        <taxon>Actinomycetota</taxon>
        <taxon>Actinomycetes</taxon>
        <taxon>Kitasatosporales</taxon>
        <taxon>Streptomycetaceae</taxon>
        <taxon>Streptomyces</taxon>
    </lineage>
</organism>
<dbReference type="Proteomes" id="UP001500728">
    <property type="component" value="Unassembled WGS sequence"/>
</dbReference>
<accession>A0ABP6QNE7</accession>
<evidence type="ECO:0008006" key="5">
    <source>
        <dbReference type="Google" id="ProtNLM"/>
    </source>
</evidence>
<name>A0ABP6QNE7_9ACTN</name>
<evidence type="ECO:0000256" key="1">
    <source>
        <dbReference type="SAM" id="MobiDB-lite"/>
    </source>
</evidence>
<feature type="signal peptide" evidence="2">
    <location>
        <begin position="1"/>
        <end position="30"/>
    </location>
</feature>
<proteinExistence type="predicted"/>
<evidence type="ECO:0000313" key="4">
    <source>
        <dbReference type="Proteomes" id="UP001500728"/>
    </source>
</evidence>
<dbReference type="RefSeq" id="WP_346150409.1">
    <property type="nucleotide sequence ID" value="NZ_BAAAUW010000001.1"/>
</dbReference>
<protein>
    <recommendedName>
        <fullName evidence="5">Secreted protein</fullName>
    </recommendedName>
</protein>
<feature type="compositionally biased region" description="Low complexity" evidence="1">
    <location>
        <begin position="86"/>
        <end position="102"/>
    </location>
</feature>
<sequence length="140" mass="14209">MVSRSNRSLSRTGAALVVLMAALVHLLACAHGPAQAGAARADAILTAFVSCGPPSEPTSDPARKQAAPAEDGPAQCWGTDEPTVQPPRDLAPAADAPQEAQPVVRADALPGSVRGGPPPQSDVGAPPVQGERARLGVWRT</sequence>
<keyword evidence="4" id="KW-1185">Reference proteome</keyword>